<dbReference type="Gene3D" id="1.25.40.180">
    <property type="match status" value="3"/>
</dbReference>
<feature type="region of interest" description="Disordered" evidence="8">
    <location>
        <begin position="361"/>
        <end position="505"/>
    </location>
</feature>
<evidence type="ECO:0000256" key="2">
    <source>
        <dbReference type="ARBA" id="ARBA00005775"/>
    </source>
</evidence>
<dbReference type="Pfam" id="PF02847">
    <property type="entry name" value="MA3"/>
    <property type="match status" value="1"/>
</dbReference>
<gene>
    <name evidence="10" type="ORF">BCR33DRAFT_528648</name>
</gene>
<dbReference type="Proteomes" id="UP000193642">
    <property type="component" value="Unassembled WGS sequence"/>
</dbReference>
<dbReference type="SMART" id="SM00543">
    <property type="entry name" value="MIF4G"/>
    <property type="match status" value="1"/>
</dbReference>
<evidence type="ECO:0000256" key="1">
    <source>
        <dbReference type="ARBA" id="ARBA00004496"/>
    </source>
</evidence>
<dbReference type="Pfam" id="PF02854">
    <property type="entry name" value="MIF4G"/>
    <property type="match status" value="1"/>
</dbReference>
<accession>A0A1Y2CVN9</accession>
<dbReference type="PANTHER" id="PTHR23253:SF9">
    <property type="entry name" value="EUKARYOTIC TRANSLATION INITIATION FACTOR 4 GAMMA 2"/>
    <property type="match status" value="1"/>
</dbReference>
<evidence type="ECO:0000256" key="8">
    <source>
        <dbReference type="SAM" id="MobiDB-lite"/>
    </source>
</evidence>
<name>A0A1Y2CVN9_9FUNG</name>
<dbReference type="GO" id="GO:0003743">
    <property type="term" value="F:translation initiation factor activity"/>
    <property type="evidence" value="ECO:0007669"/>
    <property type="project" value="UniProtKB-KW"/>
</dbReference>
<dbReference type="AlphaFoldDB" id="A0A1Y2CVN9"/>
<keyword evidence="5" id="KW-0597">Phosphoprotein</keyword>
<feature type="compositionally biased region" description="Basic and acidic residues" evidence="8">
    <location>
        <begin position="18"/>
        <end position="35"/>
    </location>
</feature>
<evidence type="ECO:0000256" key="4">
    <source>
        <dbReference type="ARBA" id="ARBA00022540"/>
    </source>
</evidence>
<comment type="subcellular location">
    <subcellularLocation>
        <location evidence="1">Cytoplasm</location>
    </subcellularLocation>
</comment>
<keyword evidence="3" id="KW-0963">Cytoplasm</keyword>
<dbReference type="STRING" id="329046.A0A1Y2CVN9"/>
<dbReference type="EMBL" id="MCGO01000007">
    <property type="protein sequence ID" value="ORY50405.1"/>
    <property type="molecule type" value="Genomic_DNA"/>
</dbReference>
<dbReference type="GO" id="GO:0016281">
    <property type="term" value="C:eukaryotic translation initiation factor 4F complex"/>
    <property type="evidence" value="ECO:0007669"/>
    <property type="project" value="TreeGrafter"/>
</dbReference>
<comment type="caution">
    <text evidence="10">The sequence shown here is derived from an EMBL/GenBank/DDBJ whole genome shotgun (WGS) entry which is preliminary data.</text>
</comment>
<evidence type="ECO:0000256" key="7">
    <source>
        <dbReference type="ARBA" id="ARBA00022917"/>
    </source>
</evidence>
<evidence type="ECO:0000313" key="10">
    <source>
        <dbReference type="EMBL" id="ORY50405.1"/>
    </source>
</evidence>
<dbReference type="InterPro" id="IPR003890">
    <property type="entry name" value="MIF4G-like_typ-3"/>
</dbReference>
<dbReference type="InterPro" id="IPR016024">
    <property type="entry name" value="ARM-type_fold"/>
</dbReference>
<feature type="region of interest" description="Disordered" evidence="8">
    <location>
        <begin position="197"/>
        <end position="225"/>
    </location>
</feature>
<dbReference type="OrthoDB" id="514777at2759"/>
<feature type="region of interest" description="Disordered" evidence="8">
    <location>
        <begin position="1"/>
        <end position="78"/>
    </location>
</feature>
<dbReference type="SUPFAM" id="SSF48371">
    <property type="entry name" value="ARM repeat"/>
    <property type="match status" value="2"/>
</dbReference>
<dbReference type="PROSITE" id="PS51366">
    <property type="entry name" value="MI"/>
    <property type="match status" value="1"/>
</dbReference>
<dbReference type="InterPro" id="IPR003891">
    <property type="entry name" value="Initiation_fac_eIF4g_MI"/>
</dbReference>
<comment type="similarity">
    <text evidence="2">Belongs to the eukaryotic initiation factor 4G family.</text>
</comment>
<reference evidence="10 11" key="1">
    <citation type="submission" date="2016-07" db="EMBL/GenBank/DDBJ databases">
        <title>Pervasive Adenine N6-methylation of Active Genes in Fungi.</title>
        <authorList>
            <consortium name="DOE Joint Genome Institute"/>
            <person name="Mondo S.J."/>
            <person name="Dannebaum R.O."/>
            <person name="Kuo R.C."/>
            <person name="Labutti K."/>
            <person name="Haridas S."/>
            <person name="Kuo A."/>
            <person name="Salamov A."/>
            <person name="Ahrendt S.R."/>
            <person name="Lipzen A."/>
            <person name="Sullivan W."/>
            <person name="Andreopoulos W.B."/>
            <person name="Clum A."/>
            <person name="Lindquist E."/>
            <person name="Daum C."/>
            <person name="Ramamoorthy G.K."/>
            <person name="Gryganskyi A."/>
            <person name="Culley D."/>
            <person name="Magnuson J.K."/>
            <person name="James T.Y."/>
            <person name="O'Malley M.A."/>
            <person name="Stajich J.E."/>
            <person name="Spatafora J.W."/>
            <person name="Visel A."/>
            <person name="Grigoriev I.V."/>
        </authorList>
    </citation>
    <scope>NUCLEOTIDE SEQUENCE [LARGE SCALE GENOMIC DNA]</scope>
    <source>
        <strain evidence="10 11">JEL800</strain>
    </source>
</reference>
<keyword evidence="4" id="KW-0396">Initiation factor</keyword>
<dbReference type="PANTHER" id="PTHR23253">
    <property type="entry name" value="EUKARYOTIC TRANSLATION INITIATION FACTOR 4 GAMMA"/>
    <property type="match status" value="1"/>
</dbReference>
<feature type="compositionally biased region" description="Low complexity" evidence="8">
    <location>
        <begin position="432"/>
        <end position="442"/>
    </location>
</feature>
<dbReference type="GO" id="GO:0003729">
    <property type="term" value="F:mRNA binding"/>
    <property type="evidence" value="ECO:0007669"/>
    <property type="project" value="TreeGrafter"/>
</dbReference>
<sequence length="889" mass="99808">MPTVPPPAGVGRMGSRSSMDKPQRMGSERDGERGKRGGRGGGRGGGRRGDRQDSYVDPNEPPVEHIKATDKGWQPESVSKKKVVYDTEEAAEEAHEQEVCKKVKGYLNKLTIEKFDSISGHFLELPITTPSLLKKVIALIFDKALDEHYFQNMYGRLCLRLSNELPSRQEWIDMDQKNNAFRRLLLNKCQEEFESSEKWTKEDNEGAESRQERLQRLHSMSSEEKEKYAQDEYNRAKLKRRVLGNVTFIGELFKLNMITEKIMHMCVFQLLSEVNNPGEEEVESICKLMKTIGERLDHEKGKPTMDVYFARIKALSVNTVLSSRIRFMLQDLLEMRRNKWKGRKEEAGPLTIAEIHALAEKKAKEEEEARQKSTGGRDDRRGGDRGGRGGRDRSRDRGGRGGGRDDRDDRRGPRGGENRQNSGRGGQDVRVQQQQQQQQQQQVSSDGWSTVEKGTKQGSNAGRADDYGNFGRADVKKNVSGMRLGPQAPVAWGTKGQQKREEPKPVKNQFDALLGDDDAKVVESPVSPVAPTIPSLTEEQATKKIEGMVEEWFSLFDTAEMIACHKELGSNDYNVKFLLHLLNETLSKKAEIVAKTANVLAALFSAECISLEDVTTSFTEVASLLDDISIDIPAAYKHFGTFYGALLAENDQVFTLETLREILDAGIETPMRKPPVPQVLAQALETVRVLKSENDLVRTFANEVVAAWKADNKLTCLDNAPVDDVVVESELLARLNGEDVSSVSAWIQETVDETTRSSTTFVRELTSSILEVVGSKTLFVNGVDAPVELTRDLFVEEENLIESHKELFDLCLGQENRSELEVEILLACQEYWHRTGAISGFLEHLFRIFTKQGIVDVASEGVWRDNTDSEQESKALALDELATYLQSRS</sequence>
<evidence type="ECO:0000256" key="5">
    <source>
        <dbReference type="ARBA" id="ARBA00022553"/>
    </source>
</evidence>
<evidence type="ECO:0000313" key="11">
    <source>
        <dbReference type="Proteomes" id="UP000193642"/>
    </source>
</evidence>
<organism evidence="10 11">
    <name type="scientific">Rhizoclosmatium globosum</name>
    <dbReference type="NCBI Taxonomy" id="329046"/>
    <lineage>
        <taxon>Eukaryota</taxon>
        <taxon>Fungi</taxon>
        <taxon>Fungi incertae sedis</taxon>
        <taxon>Chytridiomycota</taxon>
        <taxon>Chytridiomycota incertae sedis</taxon>
        <taxon>Chytridiomycetes</taxon>
        <taxon>Chytridiales</taxon>
        <taxon>Chytriomycetaceae</taxon>
        <taxon>Rhizoclosmatium</taxon>
    </lineage>
</organism>
<feature type="compositionally biased region" description="Basic and acidic residues" evidence="8">
    <location>
        <begin position="361"/>
        <end position="417"/>
    </location>
</feature>
<dbReference type="FunFam" id="1.25.40.180:FF:000020">
    <property type="entry name" value="Eukaryotic translation initiation factor subunit"/>
    <property type="match status" value="1"/>
</dbReference>
<dbReference type="SMART" id="SM00544">
    <property type="entry name" value="MA3"/>
    <property type="match status" value="1"/>
</dbReference>
<evidence type="ECO:0000256" key="3">
    <source>
        <dbReference type="ARBA" id="ARBA00022490"/>
    </source>
</evidence>
<feature type="domain" description="MI" evidence="9">
    <location>
        <begin position="540"/>
        <end position="662"/>
    </location>
</feature>
<keyword evidence="6" id="KW-0694">RNA-binding</keyword>
<protein>
    <recommendedName>
        <fullName evidence="9">MI domain-containing protein</fullName>
    </recommendedName>
</protein>
<proteinExistence type="inferred from homology"/>
<dbReference type="GO" id="GO:0010494">
    <property type="term" value="C:cytoplasmic stress granule"/>
    <property type="evidence" value="ECO:0007669"/>
    <property type="project" value="UniProtKB-ARBA"/>
</dbReference>
<evidence type="ECO:0000256" key="6">
    <source>
        <dbReference type="ARBA" id="ARBA00022884"/>
    </source>
</evidence>
<keyword evidence="7" id="KW-0648">Protein biosynthesis</keyword>
<evidence type="ECO:0000259" key="9">
    <source>
        <dbReference type="PROSITE" id="PS51366"/>
    </source>
</evidence>
<keyword evidence="11" id="KW-1185">Reference proteome</keyword>